<dbReference type="SUPFAM" id="SSF58104">
    <property type="entry name" value="Methyl-accepting chemotaxis protein (MCP) signaling domain"/>
    <property type="match status" value="1"/>
</dbReference>
<dbReference type="EMBL" id="DRHY01000035">
    <property type="protein sequence ID" value="HEC73018.1"/>
    <property type="molecule type" value="Genomic_DNA"/>
</dbReference>
<accession>A0A7C1W5F1</accession>
<protein>
    <submittedName>
        <fullName evidence="8">Methyl-accepting chemotaxis protein</fullName>
    </submittedName>
</protein>
<proteinExistence type="inferred from homology"/>
<evidence type="ECO:0000259" key="7">
    <source>
        <dbReference type="PROSITE" id="PS50885"/>
    </source>
</evidence>
<feature type="domain" description="Methyl-accepting transducer" evidence="6">
    <location>
        <begin position="293"/>
        <end position="529"/>
    </location>
</feature>
<dbReference type="SMART" id="SM00304">
    <property type="entry name" value="HAMP"/>
    <property type="match status" value="2"/>
</dbReference>
<evidence type="ECO:0000256" key="4">
    <source>
        <dbReference type="PROSITE-ProRule" id="PRU00284"/>
    </source>
</evidence>
<dbReference type="GO" id="GO:0007165">
    <property type="term" value="P:signal transduction"/>
    <property type="evidence" value="ECO:0007669"/>
    <property type="project" value="UniProtKB-KW"/>
</dbReference>
<dbReference type="CDD" id="cd11386">
    <property type="entry name" value="MCP_signal"/>
    <property type="match status" value="1"/>
</dbReference>
<keyword evidence="2 4" id="KW-0807">Transducer</keyword>
<dbReference type="PANTHER" id="PTHR32089">
    <property type="entry name" value="METHYL-ACCEPTING CHEMOTAXIS PROTEIN MCPB"/>
    <property type="match status" value="1"/>
</dbReference>
<dbReference type="Pfam" id="PF00672">
    <property type="entry name" value="HAMP"/>
    <property type="match status" value="1"/>
</dbReference>
<keyword evidence="5" id="KW-1133">Transmembrane helix</keyword>
<sequence length="566" mass="60918">MRFINNLPIGKKIFTIVIILGLTQVLIAAFAILKMKDISAEFDTMNNISIPLEREVSATSQWQLKKAAALEGLMYAAKSGQKRKVIKEYFETIEMITEKNTESLQQISAIIDEAESESLSAGILTDLAKLRENTTVVLEQQQNYQAYVDSAIKIIKRGGAMNGGGYLSNEERDQLKEIEANLFITLESMQATIDNITERSVANVESVQGNSIISLLAMAIASLVIGVLISRAIISNIVTPIKEVMATLSGMAENNDLTQRMNFASKDEVGAMGKTFNSFVEKLQSVIVGIASASEELSTAADETSVVSNRTNQNIAQQKNDTIQVASAITEMTSTVQEVALSAEKATVAANKGGDDSQNGRLVVGEIVKAINLLASEINSSTSVIKNLKSDSENIGTVLDVIKSIAEQTNLLALNAAIEAARAGEQGRGFAVVADEVRSLAQKTQDSTKEIETLIVTLQQGSDRAVNSMEQNRTSIEGLVTKAVTANDSLNAITDSVGSITKINEMIATAAEEQSQVVREINQNVQSIQEVSENTAEGSQQVSNASLKIAQLSEKLKGMVRQFKVS</sequence>
<dbReference type="Pfam" id="PF00015">
    <property type="entry name" value="MCPsignal"/>
    <property type="match status" value="1"/>
</dbReference>
<evidence type="ECO:0000256" key="5">
    <source>
        <dbReference type="SAM" id="Phobius"/>
    </source>
</evidence>
<dbReference type="GO" id="GO:0016020">
    <property type="term" value="C:membrane"/>
    <property type="evidence" value="ECO:0007669"/>
    <property type="project" value="UniProtKB-SubCell"/>
</dbReference>
<keyword evidence="5" id="KW-0472">Membrane</keyword>
<comment type="caution">
    <text evidence="8">The sequence shown here is derived from an EMBL/GenBank/DDBJ whole genome shotgun (WGS) entry which is preliminary data.</text>
</comment>
<gene>
    <name evidence="8" type="ORF">ENI26_01450</name>
</gene>
<evidence type="ECO:0000256" key="2">
    <source>
        <dbReference type="ARBA" id="ARBA00023224"/>
    </source>
</evidence>
<evidence type="ECO:0000259" key="6">
    <source>
        <dbReference type="PROSITE" id="PS50111"/>
    </source>
</evidence>
<dbReference type="PANTHER" id="PTHR32089:SF120">
    <property type="entry name" value="METHYL-ACCEPTING CHEMOTAXIS PROTEIN TLPQ"/>
    <property type="match status" value="1"/>
</dbReference>
<dbReference type="InterPro" id="IPR003660">
    <property type="entry name" value="HAMP_dom"/>
</dbReference>
<dbReference type="AlphaFoldDB" id="A0A7C1W5F1"/>
<dbReference type="FunFam" id="1.10.287.950:FF:000001">
    <property type="entry name" value="Methyl-accepting chemotaxis sensory transducer"/>
    <property type="match status" value="1"/>
</dbReference>
<reference evidence="8" key="1">
    <citation type="journal article" date="2020" name="mSystems">
        <title>Genome- and Community-Level Interaction Insights into Carbon Utilization and Element Cycling Functions of Hydrothermarchaeota in Hydrothermal Sediment.</title>
        <authorList>
            <person name="Zhou Z."/>
            <person name="Liu Y."/>
            <person name="Xu W."/>
            <person name="Pan J."/>
            <person name="Luo Z.H."/>
            <person name="Li M."/>
        </authorList>
    </citation>
    <scope>NUCLEOTIDE SEQUENCE [LARGE SCALE GENOMIC DNA]</scope>
    <source>
        <strain evidence="8">HyVt-380</strain>
    </source>
</reference>
<dbReference type="SMART" id="SM00283">
    <property type="entry name" value="MA"/>
    <property type="match status" value="1"/>
</dbReference>
<feature type="domain" description="HAMP" evidence="7">
    <location>
        <begin position="235"/>
        <end position="288"/>
    </location>
</feature>
<evidence type="ECO:0000256" key="1">
    <source>
        <dbReference type="ARBA" id="ARBA00004370"/>
    </source>
</evidence>
<comment type="similarity">
    <text evidence="3">Belongs to the methyl-accepting chemotaxis (MCP) protein family.</text>
</comment>
<dbReference type="InterPro" id="IPR004090">
    <property type="entry name" value="Chemotax_Me-accpt_rcpt"/>
</dbReference>
<dbReference type="InterPro" id="IPR004089">
    <property type="entry name" value="MCPsignal_dom"/>
</dbReference>
<evidence type="ECO:0000256" key="3">
    <source>
        <dbReference type="ARBA" id="ARBA00029447"/>
    </source>
</evidence>
<organism evidence="8">
    <name type="scientific">Methylophaga aminisulfidivorans</name>
    <dbReference type="NCBI Taxonomy" id="230105"/>
    <lineage>
        <taxon>Bacteria</taxon>
        <taxon>Pseudomonadati</taxon>
        <taxon>Pseudomonadota</taxon>
        <taxon>Gammaproteobacteria</taxon>
        <taxon>Thiotrichales</taxon>
        <taxon>Piscirickettsiaceae</taxon>
        <taxon>Methylophaga</taxon>
    </lineage>
</organism>
<dbReference type="PRINTS" id="PR00260">
    <property type="entry name" value="CHEMTRNSDUCR"/>
</dbReference>
<dbReference type="Gene3D" id="1.10.287.950">
    <property type="entry name" value="Methyl-accepting chemotaxis protein"/>
    <property type="match status" value="1"/>
</dbReference>
<dbReference type="PROSITE" id="PS50111">
    <property type="entry name" value="CHEMOTAXIS_TRANSDUC_2"/>
    <property type="match status" value="1"/>
</dbReference>
<dbReference type="Proteomes" id="UP000886384">
    <property type="component" value="Unassembled WGS sequence"/>
</dbReference>
<evidence type="ECO:0000313" key="8">
    <source>
        <dbReference type="EMBL" id="HEC73018.1"/>
    </source>
</evidence>
<dbReference type="GO" id="GO:0004888">
    <property type="term" value="F:transmembrane signaling receptor activity"/>
    <property type="evidence" value="ECO:0007669"/>
    <property type="project" value="InterPro"/>
</dbReference>
<feature type="transmembrane region" description="Helical" evidence="5">
    <location>
        <begin position="12"/>
        <end position="33"/>
    </location>
</feature>
<dbReference type="CDD" id="cd06225">
    <property type="entry name" value="HAMP"/>
    <property type="match status" value="1"/>
</dbReference>
<name>A0A7C1W5F1_9GAMM</name>
<comment type="subcellular location">
    <subcellularLocation>
        <location evidence="1">Membrane</location>
    </subcellularLocation>
</comment>
<keyword evidence="5" id="KW-0812">Transmembrane</keyword>
<dbReference type="PROSITE" id="PS50885">
    <property type="entry name" value="HAMP"/>
    <property type="match status" value="1"/>
</dbReference>
<dbReference type="GO" id="GO:0006935">
    <property type="term" value="P:chemotaxis"/>
    <property type="evidence" value="ECO:0007669"/>
    <property type="project" value="InterPro"/>
</dbReference>